<name>A0A7W9YEK7_9ACTN</name>
<accession>A0A7W9YEK7</accession>
<evidence type="ECO:0000259" key="3">
    <source>
        <dbReference type="PROSITE" id="PS50234"/>
    </source>
</evidence>
<evidence type="ECO:0000256" key="2">
    <source>
        <dbReference type="SAM" id="Phobius"/>
    </source>
</evidence>
<dbReference type="Pfam" id="PF13531">
    <property type="entry name" value="SBP_bac_11"/>
    <property type="match status" value="1"/>
</dbReference>
<comment type="caution">
    <text evidence="4">The sequence shown here is derived from an EMBL/GenBank/DDBJ whole genome shotgun (WGS) entry which is preliminary data.</text>
</comment>
<evidence type="ECO:0000313" key="4">
    <source>
        <dbReference type="EMBL" id="MBB6170677.1"/>
    </source>
</evidence>
<dbReference type="InterPro" id="IPR002035">
    <property type="entry name" value="VWF_A"/>
</dbReference>
<dbReference type="RefSeq" id="WP_394353739.1">
    <property type="nucleotide sequence ID" value="NZ_JACHDS010000001.1"/>
</dbReference>
<keyword evidence="2" id="KW-1133">Transmembrane helix</keyword>
<keyword evidence="2" id="KW-0812">Transmembrane</keyword>
<dbReference type="AlphaFoldDB" id="A0A7W9YEK7"/>
<dbReference type="Gene3D" id="3.40.50.410">
    <property type="entry name" value="von Willebrand factor, type A domain"/>
    <property type="match status" value="1"/>
</dbReference>
<proteinExistence type="predicted"/>
<keyword evidence="2" id="KW-0472">Membrane</keyword>
<protein>
    <recommendedName>
        <fullName evidence="3">VWFA domain-containing protein</fullName>
    </recommendedName>
</protein>
<dbReference type="SUPFAM" id="SSF53300">
    <property type="entry name" value="vWA-like"/>
    <property type="match status" value="1"/>
</dbReference>
<feature type="region of interest" description="Disordered" evidence="1">
    <location>
        <begin position="323"/>
        <end position="348"/>
    </location>
</feature>
<dbReference type="Proteomes" id="UP000546642">
    <property type="component" value="Unassembled WGS sequence"/>
</dbReference>
<feature type="domain" description="VWFA" evidence="3">
    <location>
        <begin position="369"/>
        <end position="565"/>
    </location>
</feature>
<evidence type="ECO:0000313" key="5">
    <source>
        <dbReference type="Proteomes" id="UP000546642"/>
    </source>
</evidence>
<reference evidence="4 5" key="1">
    <citation type="submission" date="2020-08" db="EMBL/GenBank/DDBJ databases">
        <title>Sequencing the genomes of 1000 actinobacteria strains.</title>
        <authorList>
            <person name="Klenk H.-P."/>
        </authorList>
    </citation>
    <scope>NUCLEOTIDE SEQUENCE [LARGE SCALE GENOMIC DNA]</scope>
    <source>
        <strain evidence="4 5">DSM 46659</strain>
    </source>
</reference>
<evidence type="ECO:0000256" key="1">
    <source>
        <dbReference type="SAM" id="MobiDB-lite"/>
    </source>
</evidence>
<sequence length="576" mass="61420">MPAGRHRMASGPGGPAPDGRRGALRSPLGVIAVAAGVLVLLGVAVPLGLRHLGCGETRYLRVSTTLSMAPVLQQAADRFNADDPAYDGVCVYAQAKEMAPHRIMTELSTGGPGDSTLAPDVWIPESSAWVELTRVSEPGARAIETAPRSLAASPVVLTAPEDAEGVPAPDRASWREILPGEREPERSMVMVDPNRGVDGMAAMYAVRQLLGRGDGADTAMTDFVHDVQMDTAFGEIDLGGVYPNRLGVDPLAVVPEQAVVRYNDRSPDTPLTVLYPTEGTAELDYPFVSVGDDPVMRAAADDLYELLRGDDYTERLRELGFRDPDGAAAGPLADRDDITADPPETHGDLTGDALLGALEDWNRLSMPTRALVLADVSEHMDVDLDGGPSRLQVTKDAARLGLTLFPDQADMGLWLLSTGFGPRGRDEVTDIAELGGTDRGATASRREELSGIADDISVEGGDPRLYDNILAAYEEVGDAYDENKINTVILLTAGEDGGSSEISQRELVAELQDRFDPDRPVTMFIIAFGDQPDRRALSEVAAATSGSLFVTDDPDEIGEIFLSSVSRRLCVPDCDG</sequence>
<feature type="compositionally biased region" description="Basic and acidic residues" evidence="1">
    <location>
        <begin position="333"/>
        <end position="348"/>
    </location>
</feature>
<feature type="region of interest" description="Disordered" evidence="1">
    <location>
        <begin position="1"/>
        <end position="21"/>
    </location>
</feature>
<gene>
    <name evidence="4" type="ORF">HNR23_000737</name>
</gene>
<keyword evidence="5" id="KW-1185">Reference proteome</keyword>
<feature type="transmembrane region" description="Helical" evidence="2">
    <location>
        <begin position="28"/>
        <end position="49"/>
    </location>
</feature>
<dbReference type="PROSITE" id="PS50234">
    <property type="entry name" value="VWFA"/>
    <property type="match status" value="1"/>
</dbReference>
<dbReference type="SMART" id="SM00327">
    <property type="entry name" value="VWA"/>
    <property type="match status" value="1"/>
</dbReference>
<dbReference type="EMBL" id="JACHDS010000001">
    <property type="protein sequence ID" value="MBB6170677.1"/>
    <property type="molecule type" value="Genomic_DNA"/>
</dbReference>
<organism evidence="4 5">
    <name type="scientific">Nocardiopsis mwathae</name>
    <dbReference type="NCBI Taxonomy" id="1472723"/>
    <lineage>
        <taxon>Bacteria</taxon>
        <taxon>Bacillati</taxon>
        <taxon>Actinomycetota</taxon>
        <taxon>Actinomycetes</taxon>
        <taxon>Streptosporangiales</taxon>
        <taxon>Nocardiopsidaceae</taxon>
        <taxon>Nocardiopsis</taxon>
    </lineage>
</organism>
<dbReference type="InterPro" id="IPR036465">
    <property type="entry name" value="vWFA_dom_sf"/>
</dbReference>